<keyword evidence="3" id="KW-1185">Reference proteome</keyword>
<evidence type="ECO:0000313" key="3">
    <source>
        <dbReference type="Proteomes" id="UP000236664"/>
    </source>
</evidence>
<dbReference type="AlphaFoldDB" id="A0A2K0WGR5"/>
<comment type="caution">
    <text evidence="2">The sequence shown here is derived from an EMBL/GenBank/DDBJ whole genome shotgun (WGS) entry which is preliminary data.</text>
</comment>
<organism evidence="2 3">
    <name type="scientific">Gibberella nygamai</name>
    <name type="common">Bean root rot disease fungus</name>
    <name type="synonym">Fusarium nygamai</name>
    <dbReference type="NCBI Taxonomy" id="42673"/>
    <lineage>
        <taxon>Eukaryota</taxon>
        <taxon>Fungi</taxon>
        <taxon>Dikarya</taxon>
        <taxon>Ascomycota</taxon>
        <taxon>Pezizomycotina</taxon>
        <taxon>Sordariomycetes</taxon>
        <taxon>Hypocreomycetidae</taxon>
        <taxon>Hypocreales</taxon>
        <taxon>Nectriaceae</taxon>
        <taxon>Fusarium</taxon>
        <taxon>Fusarium fujikuroi species complex</taxon>
    </lineage>
</organism>
<evidence type="ECO:0000259" key="1">
    <source>
        <dbReference type="Pfam" id="PF06985"/>
    </source>
</evidence>
<dbReference type="Proteomes" id="UP000236664">
    <property type="component" value="Unassembled WGS sequence"/>
</dbReference>
<name>A0A2K0WGR5_GIBNY</name>
<accession>A0A2K0WGR5</accession>
<dbReference type="EMBL" id="MTQA01000069">
    <property type="protein sequence ID" value="PNP81445.1"/>
    <property type="molecule type" value="Genomic_DNA"/>
</dbReference>
<dbReference type="Pfam" id="PF06985">
    <property type="entry name" value="HET"/>
    <property type="match status" value="1"/>
</dbReference>
<dbReference type="OrthoDB" id="5362512at2759"/>
<evidence type="ECO:0000313" key="2">
    <source>
        <dbReference type="EMBL" id="PNP81445.1"/>
    </source>
</evidence>
<feature type="domain" description="Heterokaryon incompatibility" evidence="1">
    <location>
        <begin position="111"/>
        <end position="210"/>
    </location>
</feature>
<gene>
    <name evidence="2" type="ORF">FNYG_05251</name>
</gene>
<proteinExistence type="predicted"/>
<dbReference type="PANTHER" id="PTHR33112">
    <property type="entry name" value="DOMAIN PROTEIN, PUTATIVE-RELATED"/>
    <property type="match status" value="1"/>
</dbReference>
<reference evidence="2 3" key="1">
    <citation type="submission" date="2017-06" db="EMBL/GenBank/DDBJ databases">
        <title>Genome of Fusarium nygamai isolate CS10214.</title>
        <authorList>
            <person name="Gardiner D.M."/>
            <person name="Obanor F."/>
            <person name="Kazan K."/>
        </authorList>
    </citation>
    <scope>NUCLEOTIDE SEQUENCE [LARGE SCALE GENOMIC DNA]</scope>
    <source>
        <strain evidence="2 3">CS10214</strain>
    </source>
</reference>
<dbReference type="PANTHER" id="PTHR33112:SF16">
    <property type="entry name" value="HETEROKARYON INCOMPATIBILITY DOMAIN-CONTAINING PROTEIN"/>
    <property type="match status" value="1"/>
</dbReference>
<sequence>MFMFQHIKESMESFCLTASRRIKMKVEWTGEQNLLTRKPIVGDPLSDTTAAAIREWKDRCDISQSETHTICSRPSPKFLPTRLLEIVRVDDDQKPFVKLVDAKSLGEDIEYTALSYCWGGNLKNCLKESNKDSYRTEISWDDIPKTIQDAILTSHKLKIGFIWVDSLCIIQDSKQADKEIEIGQMTQVYTHAALTIAARRAPDAHTGFLHEITSLWNDHRGLPQRRWYKKAMHIDL</sequence>
<protein>
    <recommendedName>
        <fullName evidence="1">Heterokaryon incompatibility domain-containing protein</fullName>
    </recommendedName>
</protein>
<dbReference type="InterPro" id="IPR010730">
    <property type="entry name" value="HET"/>
</dbReference>
<dbReference type="STRING" id="42673.A0A2K0WGR5"/>